<reference evidence="2" key="1">
    <citation type="journal article" date="2020" name="Stud. Mycol.">
        <title>101 Dothideomycetes genomes: a test case for predicting lifestyles and emergence of pathogens.</title>
        <authorList>
            <person name="Haridas S."/>
            <person name="Albert R."/>
            <person name="Binder M."/>
            <person name="Bloem J."/>
            <person name="Labutti K."/>
            <person name="Salamov A."/>
            <person name="Andreopoulos B."/>
            <person name="Baker S."/>
            <person name="Barry K."/>
            <person name="Bills G."/>
            <person name="Bluhm B."/>
            <person name="Cannon C."/>
            <person name="Castanera R."/>
            <person name="Culley D."/>
            <person name="Daum C."/>
            <person name="Ezra D."/>
            <person name="Gonzalez J."/>
            <person name="Henrissat B."/>
            <person name="Kuo A."/>
            <person name="Liang C."/>
            <person name="Lipzen A."/>
            <person name="Lutzoni F."/>
            <person name="Magnuson J."/>
            <person name="Mondo S."/>
            <person name="Nolan M."/>
            <person name="Ohm R."/>
            <person name="Pangilinan J."/>
            <person name="Park H.-J."/>
            <person name="Ramirez L."/>
            <person name="Alfaro M."/>
            <person name="Sun H."/>
            <person name="Tritt A."/>
            <person name="Yoshinaga Y."/>
            <person name="Zwiers L.-H."/>
            <person name="Turgeon B."/>
            <person name="Goodwin S."/>
            <person name="Spatafora J."/>
            <person name="Crous P."/>
            <person name="Grigoriev I."/>
        </authorList>
    </citation>
    <scope>NUCLEOTIDE SEQUENCE</scope>
    <source>
        <strain evidence="2">ATCC 36951</strain>
    </source>
</reference>
<dbReference type="GeneID" id="54568026"/>
<dbReference type="EMBL" id="ML993651">
    <property type="protein sequence ID" value="KAF2158690.1"/>
    <property type="molecule type" value="Genomic_DNA"/>
</dbReference>
<accession>A0A6A6BXN8</accession>
<feature type="compositionally biased region" description="Polar residues" evidence="1">
    <location>
        <begin position="164"/>
        <end position="188"/>
    </location>
</feature>
<gene>
    <name evidence="2" type="ORF">M409DRAFT_61414</name>
</gene>
<sequence>MCCPAQPLDAFVPEEGITVAADTVFRHLNSQIWCARCLNHESKREHKFMKDSTESYKGLRYRRYQATGGTHTSECQYKARLTNGDYINNAFEYFHGWEGTKMLALDGILEDTIDELLNSGSLCDRLPRIRQKWAREMQALSRAYESAESGGHTTSGRGEERGGASTQAGNTNTEFTEISDTEPSQDASGRQGPASVGPTTQALTQAPPVHAVDTQKRRAADGEPCASSFVSKKRCNVS</sequence>
<dbReference type="Proteomes" id="UP000799537">
    <property type="component" value="Unassembled WGS sequence"/>
</dbReference>
<organism evidence="2 3">
    <name type="scientific">Zasmidium cellare ATCC 36951</name>
    <dbReference type="NCBI Taxonomy" id="1080233"/>
    <lineage>
        <taxon>Eukaryota</taxon>
        <taxon>Fungi</taxon>
        <taxon>Dikarya</taxon>
        <taxon>Ascomycota</taxon>
        <taxon>Pezizomycotina</taxon>
        <taxon>Dothideomycetes</taxon>
        <taxon>Dothideomycetidae</taxon>
        <taxon>Mycosphaerellales</taxon>
        <taxon>Mycosphaerellaceae</taxon>
        <taxon>Zasmidium</taxon>
    </lineage>
</organism>
<evidence type="ECO:0000256" key="1">
    <source>
        <dbReference type="SAM" id="MobiDB-lite"/>
    </source>
</evidence>
<protein>
    <submittedName>
        <fullName evidence="2">Uncharacterized protein</fullName>
    </submittedName>
</protein>
<evidence type="ECO:0000313" key="3">
    <source>
        <dbReference type="Proteomes" id="UP000799537"/>
    </source>
</evidence>
<name>A0A6A6BXN8_ZASCE</name>
<proteinExistence type="predicted"/>
<dbReference type="RefSeq" id="XP_033659579.1">
    <property type="nucleotide sequence ID" value="XM_033814754.1"/>
</dbReference>
<dbReference type="AlphaFoldDB" id="A0A6A6BXN8"/>
<keyword evidence="3" id="KW-1185">Reference proteome</keyword>
<feature type="region of interest" description="Disordered" evidence="1">
    <location>
        <begin position="143"/>
        <end position="238"/>
    </location>
</feature>
<evidence type="ECO:0000313" key="2">
    <source>
        <dbReference type="EMBL" id="KAF2158690.1"/>
    </source>
</evidence>